<comment type="caution">
    <text evidence="6">The sequence shown here is derived from an EMBL/GenBank/DDBJ whole genome shotgun (WGS) entry which is preliminary data.</text>
</comment>
<dbReference type="FunFam" id="1.10.10.10:FF:000001">
    <property type="entry name" value="LysR family transcriptional regulator"/>
    <property type="match status" value="1"/>
</dbReference>
<evidence type="ECO:0000256" key="2">
    <source>
        <dbReference type="ARBA" id="ARBA00023015"/>
    </source>
</evidence>
<keyword evidence="3" id="KW-0238">DNA-binding</keyword>
<gene>
    <name evidence="6" type="ORF">G3574_21920</name>
</gene>
<dbReference type="InterPro" id="IPR036388">
    <property type="entry name" value="WH-like_DNA-bd_sf"/>
</dbReference>
<dbReference type="InterPro" id="IPR005119">
    <property type="entry name" value="LysR_subst-bd"/>
</dbReference>
<dbReference type="Gene3D" id="3.40.190.290">
    <property type="match status" value="1"/>
</dbReference>
<dbReference type="SUPFAM" id="SSF46785">
    <property type="entry name" value="Winged helix' DNA-binding domain"/>
    <property type="match status" value="1"/>
</dbReference>
<dbReference type="InterPro" id="IPR036390">
    <property type="entry name" value="WH_DNA-bd_sf"/>
</dbReference>
<proteinExistence type="inferred from homology"/>
<keyword evidence="7" id="KW-1185">Reference proteome</keyword>
<dbReference type="Gene3D" id="1.10.10.10">
    <property type="entry name" value="Winged helix-like DNA-binding domain superfamily/Winged helix DNA-binding domain"/>
    <property type="match status" value="1"/>
</dbReference>
<organism evidence="6 7">
    <name type="scientific">Noviherbaspirillum galbum</name>
    <dbReference type="NCBI Taxonomy" id="2709383"/>
    <lineage>
        <taxon>Bacteria</taxon>
        <taxon>Pseudomonadati</taxon>
        <taxon>Pseudomonadota</taxon>
        <taxon>Betaproteobacteria</taxon>
        <taxon>Burkholderiales</taxon>
        <taxon>Oxalobacteraceae</taxon>
        <taxon>Noviherbaspirillum</taxon>
    </lineage>
</organism>
<evidence type="ECO:0000256" key="3">
    <source>
        <dbReference type="ARBA" id="ARBA00023125"/>
    </source>
</evidence>
<dbReference type="EMBL" id="JAAIVB010000074">
    <property type="protein sequence ID" value="NEX63744.1"/>
    <property type="molecule type" value="Genomic_DNA"/>
</dbReference>
<evidence type="ECO:0000256" key="1">
    <source>
        <dbReference type="ARBA" id="ARBA00009437"/>
    </source>
</evidence>
<name>A0A6B3SSV4_9BURK</name>
<accession>A0A6B3SSV4</accession>
<dbReference type="Pfam" id="PF00126">
    <property type="entry name" value="HTH_1"/>
    <property type="match status" value="1"/>
</dbReference>
<keyword evidence="4" id="KW-0804">Transcription</keyword>
<protein>
    <submittedName>
        <fullName evidence="6">LysR family transcriptional regulator</fullName>
    </submittedName>
</protein>
<sequence>MDFRDLKYFEAIAEEGHLGRAAEKLFRTQPALTKCIDRLEDELGAKLFERAGRGLRLTPLGEVLLARTRQMALMMDDTVREIGDHAKGVEGHIRLGCVPTLAEHLLPQVCQELLAEAPKVTIDLKVGMNDALLEGLRAGELDLVLGPVVQNDAAIVSEEIMRDKMVVMASARHAIFSRPVTLETLLEYDWVLPARSVASRQWLDNVFDQHGLSGPRVQICPTVLNMILPMIEQTGLLGFASELNLRMGRSQLKEVPFDLTTMNRRMGMAYRSDAYLPPATQRLVNLLRRKAAGMNEDGRIDGETA</sequence>
<dbReference type="InterPro" id="IPR050950">
    <property type="entry name" value="HTH-type_LysR_regulators"/>
</dbReference>
<dbReference type="GO" id="GO:0003677">
    <property type="term" value="F:DNA binding"/>
    <property type="evidence" value="ECO:0007669"/>
    <property type="project" value="UniProtKB-KW"/>
</dbReference>
<comment type="similarity">
    <text evidence="1">Belongs to the LysR transcriptional regulatory family.</text>
</comment>
<reference evidence="6 7" key="1">
    <citation type="submission" date="2020-02" db="EMBL/GenBank/DDBJ databases">
        <authorList>
            <person name="Kim M.K."/>
        </authorList>
    </citation>
    <scope>NUCLEOTIDE SEQUENCE [LARGE SCALE GENOMIC DNA]</scope>
    <source>
        <strain evidence="6 7">17J57-3</strain>
    </source>
</reference>
<dbReference type="RefSeq" id="WP_163967675.1">
    <property type="nucleotide sequence ID" value="NZ_JAAIVB010000074.1"/>
</dbReference>
<evidence type="ECO:0000259" key="5">
    <source>
        <dbReference type="PROSITE" id="PS50931"/>
    </source>
</evidence>
<dbReference type="PRINTS" id="PR00039">
    <property type="entry name" value="HTHLYSR"/>
</dbReference>
<evidence type="ECO:0000313" key="7">
    <source>
        <dbReference type="Proteomes" id="UP000482155"/>
    </source>
</evidence>
<dbReference type="PROSITE" id="PS50931">
    <property type="entry name" value="HTH_LYSR"/>
    <property type="match status" value="1"/>
</dbReference>
<evidence type="ECO:0000313" key="6">
    <source>
        <dbReference type="EMBL" id="NEX63744.1"/>
    </source>
</evidence>
<dbReference type="GO" id="GO:0003700">
    <property type="term" value="F:DNA-binding transcription factor activity"/>
    <property type="evidence" value="ECO:0007669"/>
    <property type="project" value="InterPro"/>
</dbReference>
<feature type="domain" description="HTH lysR-type" evidence="5">
    <location>
        <begin position="1"/>
        <end position="58"/>
    </location>
</feature>
<dbReference type="AlphaFoldDB" id="A0A6B3SSV4"/>
<dbReference type="Pfam" id="PF03466">
    <property type="entry name" value="LysR_substrate"/>
    <property type="match status" value="1"/>
</dbReference>
<dbReference type="PANTHER" id="PTHR30419">
    <property type="entry name" value="HTH-TYPE TRANSCRIPTIONAL REGULATOR YBHD"/>
    <property type="match status" value="1"/>
</dbReference>
<dbReference type="GO" id="GO:0005829">
    <property type="term" value="C:cytosol"/>
    <property type="evidence" value="ECO:0007669"/>
    <property type="project" value="TreeGrafter"/>
</dbReference>
<dbReference type="PANTHER" id="PTHR30419:SF8">
    <property type="entry name" value="NITROGEN ASSIMILATION TRANSCRIPTIONAL ACTIVATOR-RELATED"/>
    <property type="match status" value="1"/>
</dbReference>
<keyword evidence="2" id="KW-0805">Transcription regulation</keyword>
<dbReference type="InterPro" id="IPR000847">
    <property type="entry name" value="LysR_HTH_N"/>
</dbReference>
<dbReference type="Proteomes" id="UP000482155">
    <property type="component" value="Unassembled WGS sequence"/>
</dbReference>
<dbReference type="SUPFAM" id="SSF53850">
    <property type="entry name" value="Periplasmic binding protein-like II"/>
    <property type="match status" value="1"/>
</dbReference>
<evidence type="ECO:0000256" key="4">
    <source>
        <dbReference type="ARBA" id="ARBA00023163"/>
    </source>
</evidence>